<evidence type="ECO:0000313" key="2">
    <source>
        <dbReference type="EMBL" id="ODN42465.1"/>
    </source>
</evidence>
<keyword evidence="1" id="KW-0812">Transmembrane</keyword>
<dbReference type="EMBL" id="MDTU01000001">
    <property type="protein sequence ID" value="ODN42465.1"/>
    <property type="molecule type" value="Genomic_DNA"/>
</dbReference>
<comment type="caution">
    <text evidence="2">The sequence shown here is derived from an EMBL/GenBank/DDBJ whole genome shotgun (WGS) entry which is preliminary data.</text>
</comment>
<accession>A0ABX3A1U7</accession>
<feature type="transmembrane region" description="Helical" evidence="1">
    <location>
        <begin position="72"/>
        <end position="93"/>
    </location>
</feature>
<keyword evidence="1" id="KW-1133">Transmembrane helix</keyword>
<keyword evidence="3" id="KW-1185">Reference proteome</keyword>
<gene>
    <name evidence="2" type="ORF">BGC07_05390</name>
</gene>
<reference evidence="2 3" key="1">
    <citation type="submission" date="2016-08" db="EMBL/GenBank/DDBJ databases">
        <title>Draft genome sequence of Candidatus Piscirickettsia litoralis, from seawater.</title>
        <authorList>
            <person name="Wan X."/>
            <person name="Lee A.J."/>
            <person name="Hou S."/>
            <person name="Donachie S.P."/>
        </authorList>
    </citation>
    <scope>NUCLEOTIDE SEQUENCE [LARGE SCALE GENOMIC DNA]</scope>
    <source>
        <strain evidence="2 3">Y2</strain>
    </source>
</reference>
<name>A0ABX3A1U7_9GAMM</name>
<sequence length="143" mass="15280">MAPFFIIQDISESLFNTPSVLKSYCGTGDSGNFLSYFNNLDAQTVITYADGTFNCIAASSSSLSLADNLTRLTYAILFVVGFIAIIRGVFLFIKIGEHMGGPQASMQKIVAHIVGGFCAVNANMLTVILINTYYAVSGLPATN</sequence>
<organism evidence="2 3">
    <name type="scientific">Piscirickettsia litoralis</name>
    <dbReference type="NCBI Taxonomy" id="1891921"/>
    <lineage>
        <taxon>Bacteria</taxon>
        <taxon>Pseudomonadati</taxon>
        <taxon>Pseudomonadota</taxon>
        <taxon>Gammaproteobacteria</taxon>
        <taxon>Thiotrichales</taxon>
        <taxon>Piscirickettsiaceae</taxon>
        <taxon>Piscirickettsia</taxon>
    </lineage>
</organism>
<dbReference type="Proteomes" id="UP000094329">
    <property type="component" value="Unassembled WGS sequence"/>
</dbReference>
<evidence type="ECO:0000256" key="1">
    <source>
        <dbReference type="SAM" id="Phobius"/>
    </source>
</evidence>
<evidence type="ECO:0000313" key="3">
    <source>
        <dbReference type="Proteomes" id="UP000094329"/>
    </source>
</evidence>
<feature type="transmembrane region" description="Helical" evidence="1">
    <location>
        <begin position="113"/>
        <end position="136"/>
    </location>
</feature>
<keyword evidence="1" id="KW-0472">Membrane</keyword>
<protein>
    <submittedName>
        <fullName evidence="2">Uncharacterized protein</fullName>
    </submittedName>
</protein>
<proteinExistence type="predicted"/>